<evidence type="ECO:0000313" key="3">
    <source>
        <dbReference type="Proteomes" id="UP000305730"/>
    </source>
</evidence>
<dbReference type="EMBL" id="PNCK01000077">
    <property type="protein sequence ID" value="TMP40467.1"/>
    <property type="molecule type" value="Genomic_DNA"/>
</dbReference>
<organism evidence="2 4">
    <name type="scientific">Pseudoalteromonas citrea</name>
    <dbReference type="NCBI Taxonomy" id="43655"/>
    <lineage>
        <taxon>Bacteria</taxon>
        <taxon>Pseudomonadati</taxon>
        <taxon>Pseudomonadota</taxon>
        <taxon>Gammaproteobacteria</taxon>
        <taxon>Alteromonadales</taxon>
        <taxon>Pseudoalteromonadaceae</taxon>
        <taxon>Pseudoalteromonas</taxon>
    </lineage>
</organism>
<evidence type="ECO:0000313" key="4">
    <source>
        <dbReference type="Proteomes" id="UP000307706"/>
    </source>
</evidence>
<accession>A0A5S3XIR8</accession>
<reference evidence="4" key="2">
    <citation type="submission" date="2019-06" db="EMBL/GenBank/DDBJ databases">
        <title>Co-occurence of chitin degradation, pigmentation and bioactivity in marine Pseudoalteromonas.</title>
        <authorList>
            <person name="Sonnenschein E.C."/>
            <person name="Bech P.K."/>
        </authorList>
    </citation>
    <scope>NUCLEOTIDE SEQUENCE [LARGE SCALE GENOMIC DNA]</scope>
    <source>
        <strain evidence="4">S2231</strain>
    </source>
</reference>
<dbReference type="AlphaFoldDB" id="A0A5S3XIR8"/>
<dbReference type="Proteomes" id="UP000305730">
    <property type="component" value="Unassembled WGS sequence"/>
</dbReference>
<name>A0A5S3XIR8_9GAMM</name>
<dbReference type="Proteomes" id="UP000307706">
    <property type="component" value="Unassembled WGS sequence"/>
</dbReference>
<gene>
    <name evidence="2" type="ORF">CWB96_20175</name>
    <name evidence="1" type="ORF">CWB97_18470</name>
</gene>
<keyword evidence="3" id="KW-1185">Reference proteome</keyword>
<dbReference type="EMBL" id="PNCL01000139">
    <property type="protein sequence ID" value="TMP53900.1"/>
    <property type="molecule type" value="Genomic_DNA"/>
</dbReference>
<proteinExistence type="predicted"/>
<evidence type="ECO:0000313" key="1">
    <source>
        <dbReference type="EMBL" id="TMP40467.1"/>
    </source>
</evidence>
<sequence>MVFELNDRKEKAVKIQQTTLYKPQLTDMHLPSAVNTGQIKLTDAERLLLDKEASKYTQNNVTTSYAADSAALSKPFGYVPYVKIDMSGEGNEREYRYGELNNKPDIDAFLDQLDRFNPEQRDIMKQYEPSQRLLSILEKMDDETLSQFTQVLEESFPRFSLMNNKKADELFKALDGMSPDRLKDTIETLGVLVEQAKNDQKPVSLIPTNEEGKEPILMHVPRAENGFNVAFMRGDQSKQLVDAYTDVLLRSSYSDDDLNTINAHLKEGDFEKSRGIIDVAKLVSHNDKRAFFDMLNEADDNGPNNIFNYIGQQVNYDAHLNYYKSSEGQFVSLDDAMPDDGARKNFHKKLLHAYEEFGLSWMNDMVEQVNEKPAQIQAELWSNLMTDVVEKPHLFKKSDSLEQWASANIADVEQRFHARQIDDIHTYSYDQDEPKVLGTLTWAERYEH</sequence>
<protein>
    <submittedName>
        <fullName evidence="2">Uncharacterized protein</fullName>
    </submittedName>
</protein>
<comment type="caution">
    <text evidence="2">The sequence shown here is derived from an EMBL/GenBank/DDBJ whole genome shotgun (WGS) entry which is preliminary data.</text>
</comment>
<reference evidence="2" key="3">
    <citation type="submission" date="2019-09" db="EMBL/GenBank/DDBJ databases">
        <title>Co-occurence of chitin degradation, pigmentation and bioactivity in marine Pseudoalteromonas.</title>
        <authorList>
            <person name="Sonnenschein E.C."/>
            <person name="Bech P.K."/>
        </authorList>
    </citation>
    <scope>NUCLEOTIDE SEQUENCE</scope>
    <source>
        <strain evidence="2">S2231</strain>
        <strain evidence="1 3">S2233</strain>
    </source>
</reference>
<reference evidence="3 4" key="1">
    <citation type="submission" date="2017-12" db="EMBL/GenBank/DDBJ databases">
        <authorList>
            <person name="Paulsen S."/>
            <person name="Gram L.K."/>
        </authorList>
    </citation>
    <scope>NUCLEOTIDE SEQUENCE [LARGE SCALE GENOMIC DNA]</scope>
    <source>
        <strain evidence="2 4">S2231</strain>
        <strain evidence="1 3">S2233</strain>
    </source>
</reference>
<evidence type="ECO:0000313" key="2">
    <source>
        <dbReference type="EMBL" id="TMP53900.1"/>
    </source>
</evidence>